<feature type="region of interest" description="Disordered" evidence="1">
    <location>
        <begin position="135"/>
        <end position="155"/>
    </location>
</feature>
<dbReference type="SUPFAM" id="SSF55724">
    <property type="entry name" value="Mog1p/PsbP-like"/>
    <property type="match status" value="1"/>
</dbReference>
<proteinExistence type="predicted"/>
<protein>
    <recommendedName>
        <fullName evidence="3">DUF2020 domain-containing protein</fullName>
    </recommendedName>
</protein>
<organism evidence="4 5">
    <name type="scientific">Goodfellowiella coeruleoviolacea</name>
    <dbReference type="NCBI Taxonomy" id="334858"/>
    <lineage>
        <taxon>Bacteria</taxon>
        <taxon>Bacillati</taxon>
        <taxon>Actinomycetota</taxon>
        <taxon>Actinomycetes</taxon>
        <taxon>Pseudonocardiales</taxon>
        <taxon>Pseudonocardiaceae</taxon>
        <taxon>Goodfellowiella</taxon>
    </lineage>
</organism>
<dbReference type="AlphaFoldDB" id="A0AAE3KIY3"/>
<accession>A0AAE3KIY3</accession>
<evidence type="ECO:0000259" key="3">
    <source>
        <dbReference type="Pfam" id="PF09449"/>
    </source>
</evidence>
<comment type="caution">
    <text evidence="4">The sequence shown here is derived from an EMBL/GenBank/DDBJ whole genome shotgun (WGS) entry which is preliminary data.</text>
</comment>
<dbReference type="RefSeq" id="WP_253777310.1">
    <property type="nucleotide sequence ID" value="NZ_JAMTCK010000016.1"/>
</dbReference>
<dbReference type="InterPro" id="IPR016123">
    <property type="entry name" value="Mog1/PsbP_a/b/a-sand"/>
</dbReference>
<feature type="domain" description="DUF2020" evidence="3">
    <location>
        <begin position="71"/>
        <end position="199"/>
    </location>
</feature>
<dbReference type="Proteomes" id="UP001206128">
    <property type="component" value="Unassembled WGS sequence"/>
</dbReference>
<keyword evidence="2" id="KW-0732">Signal</keyword>
<evidence type="ECO:0000256" key="2">
    <source>
        <dbReference type="SAM" id="SignalP"/>
    </source>
</evidence>
<dbReference type="InterPro" id="IPR018567">
    <property type="entry name" value="DUF2020"/>
</dbReference>
<feature type="chain" id="PRO_5042205440" description="DUF2020 domain-containing protein" evidence="2">
    <location>
        <begin position="22"/>
        <end position="199"/>
    </location>
</feature>
<keyword evidence="5" id="KW-1185">Reference proteome</keyword>
<evidence type="ECO:0000313" key="4">
    <source>
        <dbReference type="EMBL" id="MCP2168980.1"/>
    </source>
</evidence>
<reference evidence="4" key="1">
    <citation type="submission" date="2022-06" db="EMBL/GenBank/DDBJ databases">
        <title>Genomic Encyclopedia of Archaeal and Bacterial Type Strains, Phase II (KMG-II): from individual species to whole genera.</title>
        <authorList>
            <person name="Goeker M."/>
        </authorList>
    </citation>
    <scope>NUCLEOTIDE SEQUENCE</scope>
    <source>
        <strain evidence="4">DSM 43935</strain>
    </source>
</reference>
<dbReference type="Gene3D" id="3.40.1000.10">
    <property type="entry name" value="Mog1/PsbP, alpha/beta/alpha sandwich"/>
    <property type="match status" value="1"/>
</dbReference>
<dbReference type="Pfam" id="PF09449">
    <property type="entry name" value="DUF2020"/>
    <property type="match status" value="1"/>
</dbReference>
<name>A0AAE3KIY3_9PSEU</name>
<sequence length="199" mass="19992">MTRRAIARVAPLVALFGLVTACTGGEGSSTTPTSRADRSQPPASSQAASGQATGTAAGQATSSGAPASPTPSANGPCPYLDTEFVAEANGQRVSKVRISADQPHPACFFYRPDGELQLSVRVYVGDAATAKAVVDEAAPTDTSSPASQPAGWTGGSLGNADGAVYAVAKQGTAVVASTNQQQSVKARRVVETTITNLGL</sequence>
<dbReference type="EMBL" id="JAMTCK010000016">
    <property type="protein sequence ID" value="MCP2168980.1"/>
    <property type="molecule type" value="Genomic_DNA"/>
</dbReference>
<feature type="region of interest" description="Disordered" evidence="1">
    <location>
        <begin position="24"/>
        <end position="79"/>
    </location>
</feature>
<dbReference type="PROSITE" id="PS51257">
    <property type="entry name" value="PROKAR_LIPOPROTEIN"/>
    <property type="match status" value="1"/>
</dbReference>
<feature type="signal peptide" evidence="2">
    <location>
        <begin position="1"/>
        <end position="21"/>
    </location>
</feature>
<evidence type="ECO:0000313" key="5">
    <source>
        <dbReference type="Proteomes" id="UP001206128"/>
    </source>
</evidence>
<feature type="compositionally biased region" description="Low complexity" evidence="1">
    <location>
        <begin position="28"/>
        <end position="73"/>
    </location>
</feature>
<evidence type="ECO:0000256" key="1">
    <source>
        <dbReference type="SAM" id="MobiDB-lite"/>
    </source>
</evidence>
<gene>
    <name evidence="4" type="ORF">LX83_005860</name>
</gene>